<dbReference type="OrthoDB" id="6102010at2759"/>
<dbReference type="AlphaFoldDB" id="A0A2C9KXU5"/>
<evidence type="ECO:0000256" key="2">
    <source>
        <dbReference type="ARBA" id="ARBA00022989"/>
    </source>
</evidence>
<sequence length="401" mass="44237">MTTFKTWGGVLLVSVSFLIIADAQTLNNPQITPFTRPYNIHEDTIVETQIVEVVCTNPGDACLCNLKYTDPLGGPFTVWKKTSLSKFYVYYTGVAQGGKLSFKNNPTYFLTIECRNELGTNTSEVVLEIDIQQNQAPVITNIKYPRDSIVLDAMRPYVPGDNFYQVTATDAESDALTFSITTNPSVNYFTIDASEGYINIAKDLRSATVKNILITASVTDGVNIVNNFEIAVNLTSLNTRPSITNLPATVKFPETTPAGTTLITLTLQDPDIFDATLVPTCSVVPNGEEYKFTYESGTRKLKLTTLVNTQITLPLDYESYNQYKITCVFSDGFLDSQNDTLTLNVENVNEAPTFDETIYYCDLYESGPGVSTCDLDAVIIDPDGDTISTIGFLTSNNNNRF</sequence>
<dbReference type="KEGG" id="bgt:106076075"/>
<name>A0A2C9KXU5_BIOGL</name>
<accession>A0A2C9KXU5</accession>
<dbReference type="GO" id="GO:0007156">
    <property type="term" value="P:homophilic cell adhesion via plasma membrane adhesion molecules"/>
    <property type="evidence" value="ECO:0007669"/>
    <property type="project" value="InterPro"/>
</dbReference>
<dbReference type="VEuPathDB" id="VectorBase:BGLAX_047548"/>
<gene>
    <name evidence="6" type="primary">106076075</name>
</gene>
<dbReference type="VEuPathDB" id="VectorBase:BGLB024721"/>
<keyword evidence="1" id="KW-0812">Transmembrane</keyword>
<evidence type="ECO:0000313" key="7">
    <source>
        <dbReference type="Proteomes" id="UP000076420"/>
    </source>
</evidence>
<dbReference type="GO" id="GO:0005509">
    <property type="term" value="F:calcium ion binding"/>
    <property type="evidence" value="ECO:0007669"/>
    <property type="project" value="UniProtKB-UniRule"/>
</dbReference>
<dbReference type="CDD" id="cd11304">
    <property type="entry name" value="Cadherin_repeat"/>
    <property type="match status" value="2"/>
</dbReference>
<feature type="signal peptide" evidence="4">
    <location>
        <begin position="1"/>
        <end position="23"/>
    </location>
</feature>
<dbReference type="Proteomes" id="UP000076420">
    <property type="component" value="Unassembled WGS sequence"/>
</dbReference>
<keyword evidence="3" id="KW-0106">Calcium</keyword>
<dbReference type="GO" id="GO:0005886">
    <property type="term" value="C:plasma membrane"/>
    <property type="evidence" value="ECO:0007669"/>
    <property type="project" value="UniProtKB-SubCell"/>
</dbReference>
<keyword evidence="2" id="KW-0472">Membrane</keyword>
<reference evidence="6" key="1">
    <citation type="submission" date="2020-05" db="UniProtKB">
        <authorList>
            <consortium name="EnsemblMetazoa"/>
        </authorList>
    </citation>
    <scope>IDENTIFICATION</scope>
    <source>
        <strain evidence="6">BB02</strain>
    </source>
</reference>
<proteinExistence type="predicted"/>
<evidence type="ECO:0000256" key="4">
    <source>
        <dbReference type="SAM" id="SignalP"/>
    </source>
</evidence>
<feature type="domain" description="Cadherin" evidence="5">
    <location>
        <begin position="244"/>
        <end position="354"/>
    </location>
</feature>
<dbReference type="SUPFAM" id="SSF49313">
    <property type="entry name" value="Cadherin-like"/>
    <property type="match status" value="2"/>
</dbReference>
<dbReference type="PANTHER" id="PTHR24026:SF126">
    <property type="entry name" value="PROTOCADHERIN FAT 4"/>
    <property type="match status" value="1"/>
</dbReference>
<evidence type="ECO:0000256" key="1">
    <source>
        <dbReference type="ARBA" id="ARBA00022692"/>
    </source>
</evidence>
<dbReference type="Gene3D" id="2.60.40.60">
    <property type="entry name" value="Cadherins"/>
    <property type="match status" value="2"/>
</dbReference>
<feature type="chain" id="PRO_5012406473" description="Cadherin domain-containing protein" evidence="4">
    <location>
        <begin position="24"/>
        <end position="401"/>
    </location>
</feature>
<feature type="domain" description="Cadherin" evidence="5">
    <location>
        <begin position="159"/>
        <end position="249"/>
    </location>
</feature>
<evidence type="ECO:0000256" key="3">
    <source>
        <dbReference type="PROSITE-ProRule" id="PRU00043"/>
    </source>
</evidence>
<evidence type="ECO:0000313" key="6">
    <source>
        <dbReference type="EnsemblMetazoa" id="BGLB024721-PA"/>
    </source>
</evidence>
<keyword evidence="2" id="KW-1133">Transmembrane helix</keyword>
<dbReference type="InterPro" id="IPR002126">
    <property type="entry name" value="Cadherin-like_dom"/>
</dbReference>
<protein>
    <recommendedName>
        <fullName evidence="5">Cadherin domain-containing protein</fullName>
    </recommendedName>
</protein>
<dbReference type="EnsemblMetazoa" id="BGLB024721-RA">
    <property type="protein sequence ID" value="BGLB024721-PA"/>
    <property type="gene ID" value="BGLB024721"/>
</dbReference>
<evidence type="ECO:0000259" key="5">
    <source>
        <dbReference type="PROSITE" id="PS50268"/>
    </source>
</evidence>
<dbReference type="Pfam" id="PF00028">
    <property type="entry name" value="Cadherin"/>
    <property type="match status" value="1"/>
</dbReference>
<keyword evidence="4" id="KW-0732">Signal</keyword>
<dbReference type="InterPro" id="IPR015919">
    <property type="entry name" value="Cadherin-like_sf"/>
</dbReference>
<dbReference type="PANTHER" id="PTHR24026">
    <property type="entry name" value="FAT ATYPICAL CADHERIN-RELATED"/>
    <property type="match status" value="1"/>
</dbReference>
<dbReference type="PROSITE" id="PS50268">
    <property type="entry name" value="CADHERIN_2"/>
    <property type="match status" value="2"/>
</dbReference>
<organism evidence="6 7">
    <name type="scientific">Biomphalaria glabrata</name>
    <name type="common">Bloodfluke planorb</name>
    <name type="synonym">Freshwater snail</name>
    <dbReference type="NCBI Taxonomy" id="6526"/>
    <lineage>
        <taxon>Eukaryota</taxon>
        <taxon>Metazoa</taxon>
        <taxon>Spiralia</taxon>
        <taxon>Lophotrochozoa</taxon>
        <taxon>Mollusca</taxon>
        <taxon>Gastropoda</taxon>
        <taxon>Heterobranchia</taxon>
        <taxon>Euthyneura</taxon>
        <taxon>Panpulmonata</taxon>
        <taxon>Hygrophila</taxon>
        <taxon>Lymnaeoidea</taxon>
        <taxon>Planorbidae</taxon>
        <taxon>Biomphalaria</taxon>
    </lineage>
</organism>